<accession>A0A9J6A117</accession>
<dbReference type="PANTHER" id="PTHR47510">
    <property type="entry name" value="REVERSE TRANSCRIPTASE DOMAIN-CONTAINING PROTEIN"/>
    <property type="match status" value="1"/>
</dbReference>
<protein>
    <submittedName>
        <fullName evidence="1">Uncharacterized protein</fullName>
    </submittedName>
</protein>
<keyword evidence="2" id="KW-1185">Reference proteome</keyword>
<dbReference type="Proteomes" id="UP000824120">
    <property type="component" value="Chromosome 3"/>
</dbReference>
<organism evidence="1 2">
    <name type="scientific">Solanum commersonii</name>
    <name type="common">Commerson's wild potato</name>
    <name type="synonym">Commerson's nightshade</name>
    <dbReference type="NCBI Taxonomy" id="4109"/>
    <lineage>
        <taxon>Eukaryota</taxon>
        <taxon>Viridiplantae</taxon>
        <taxon>Streptophyta</taxon>
        <taxon>Embryophyta</taxon>
        <taxon>Tracheophyta</taxon>
        <taxon>Spermatophyta</taxon>
        <taxon>Magnoliopsida</taxon>
        <taxon>eudicotyledons</taxon>
        <taxon>Gunneridae</taxon>
        <taxon>Pentapetalae</taxon>
        <taxon>asterids</taxon>
        <taxon>lamiids</taxon>
        <taxon>Solanales</taxon>
        <taxon>Solanaceae</taxon>
        <taxon>Solanoideae</taxon>
        <taxon>Solaneae</taxon>
        <taxon>Solanum</taxon>
    </lineage>
</organism>
<proteinExistence type="predicted"/>
<name>A0A9J6A117_SOLCO</name>
<gene>
    <name evidence="1" type="ORF">H5410_018093</name>
</gene>
<reference evidence="1 2" key="1">
    <citation type="submission" date="2020-09" db="EMBL/GenBank/DDBJ databases">
        <title>De no assembly of potato wild relative species, Solanum commersonii.</title>
        <authorList>
            <person name="Cho K."/>
        </authorList>
    </citation>
    <scope>NUCLEOTIDE SEQUENCE [LARGE SCALE GENOMIC DNA]</scope>
    <source>
        <strain evidence="1">LZ3.2</strain>
        <tissue evidence="1">Leaf</tissue>
    </source>
</reference>
<comment type="caution">
    <text evidence="1">The sequence shown here is derived from an EMBL/GenBank/DDBJ whole genome shotgun (WGS) entry which is preliminary data.</text>
</comment>
<evidence type="ECO:0000313" key="2">
    <source>
        <dbReference type="Proteomes" id="UP000824120"/>
    </source>
</evidence>
<dbReference type="OrthoDB" id="1729993at2759"/>
<sequence length="105" mass="12595">MRAISRMAREEATGLMRSRWIFGKERTRQTTKMPDEWWWSTMVPLYKNKGDIQNCNNYRGIKLLSHTMKIWERVVEMRETSEHFPIEMGCIEDPFLALFICFDDG</sequence>
<dbReference type="PANTHER" id="PTHR47510:SF3">
    <property type="entry name" value="ENDO_EXONUCLEASE_PHOSPHATASE DOMAIN-CONTAINING PROTEIN"/>
    <property type="match status" value="1"/>
</dbReference>
<evidence type="ECO:0000313" key="1">
    <source>
        <dbReference type="EMBL" id="KAG5618269.1"/>
    </source>
</evidence>
<dbReference type="AlphaFoldDB" id="A0A9J6A117"/>
<dbReference type="EMBL" id="JACXVP010000003">
    <property type="protein sequence ID" value="KAG5618269.1"/>
    <property type="molecule type" value="Genomic_DNA"/>
</dbReference>